<dbReference type="PROSITE" id="PS51683">
    <property type="entry name" value="SAM_OMT_II"/>
    <property type="match status" value="1"/>
</dbReference>
<reference evidence="6" key="1">
    <citation type="journal article" date="2021" name="bioRxiv">
        <title>Whole Genome Assembly and Annotation of Northern Wild Rice, Zizania palustris L., Supports a Whole Genome Duplication in the Zizania Genus.</title>
        <authorList>
            <person name="Haas M."/>
            <person name="Kono T."/>
            <person name="Macchietto M."/>
            <person name="Millas R."/>
            <person name="McGilp L."/>
            <person name="Shao M."/>
            <person name="Duquette J."/>
            <person name="Hirsch C.N."/>
            <person name="Kimball J."/>
        </authorList>
    </citation>
    <scope>NUCLEOTIDE SEQUENCE</scope>
    <source>
        <tissue evidence="6">Fresh leaf tissue</tissue>
    </source>
</reference>
<dbReference type="GO" id="GO:0008757">
    <property type="term" value="F:S-adenosylmethionine-dependent methyltransferase activity"/>
    <property type="evidence" value="ECO:0007669"/>
    <property type="project" value="UniProtKB-ARBA"/>
</dbReference>
<dbReference type="FunFam" id="3.40.50.150:FF:000057">
    <property type="entry name" value="O-methyltransferase ZRP4"/>
    <property type="match status" value="1"/>
</dbReference>
<evidence type="ECO:0000259" key="4">
    <source>
        <dbReference type="Pfam" id="PF00891"/>
    </source>
</evidence>
<dbReference type="EMBL" id="JAAALK010000284">
    <property type="protein sequence ID" value="KAG8068027.1"/>
    <property type="molecule type" value="Genomic_DNA"/>
</dbReference>
<dbReference type="GO" id="GO:0032259">
    <property type="term" value="P:methylation"/>
    <property type="evidence" value="ECO:0007669"/>
    <property type="project" value="UniProtKB-KW"/>
</dbReference>
<protein>
    <submittedName>
        <fullName evidence="6">Uncharacterized protein</fullName>
    </submittedName>
</protein>
<sequence>MALVHSNGQLDAQVELYQNAFAVVKAMALKSAMDLRIADAIDHHGGAATLAQVAAELTLHPSKISYLRRLMRTLAVCNVFTIQHPAVGATDEPVYMLTPLSRLLVGSSNLVPFMSMLLHPTIVTPFLGIGQWFQNELPPDQCCVFKQTHGESFWELTSHDTAFDAAFNDAMVSDSNFIVDIVIKEHGDVFQGISSLVDVAGGLGGAAQAISKAFPKVKCIALDLGHVVAKAPSGTLVEYVVGDMFESVPPANAVLLKWVLHDWGHDECVKILKNCRKAIPSRDVGGKVIIIDIVVGADSSDEKKRELHALFDVCLMFLSNGIEREEHEWNKLFLEAGFSSYKIMPVLAHLAPNAIGEDELVYMLTSSSRLLVGSSNNLVSLTSLALLPTMVTSFLVIGKWFHNDLELDQCIFKHTHGLSLWELIDNEATLDTHDHFNYGMGISSLIDIVGGLGAAAQAISKVKCRVLDLGHVIGKAPIGTDMEYISGDMFDNVLPTNVVLLDEWADTEECKKAITSRDIGEKVIIIDMVVRAEPSDLKHKELQALYDMYIMLANGTERDEQQWNKVIFEARFSDYKITSVLGFRSIIKVYP</sequence>
<gene>
    <name evidence="6" type="ORF">GUJ93_ZPchr0005g16365</name>
</gene>
<dbReference type="GO" id="GO:0008171">
    <property type="term" value="F:O-methyltransferase activity"/>
    <property type="evidence" value="ECO:0007669"/>
    <property type="project" value="InterPro"/>
</dbReference>
<dbReference type="AlphaFoldDB" id="A0A8J5VEJ7"/>
<evidence type="ECO:0000259" key="5">
    <source>
        <dbReference type="Pfam" id="PF08100"/>
    </source>
</evidence>
<feature type="domain" description="O-methyltransferase C-terminal" evidence="4">
    <location>
        <begin position="428"/>
        <end position="572"/>
    </location>
</feature>
<keyword evidence="1" id="KW-0489">Methyltransferase</keyword>
<dbReference type="Proteomes" id="UP000729402">
    <property type="component" value="Unassembled WGS sequence"/>
</dbReference>
<feature type="domain" description="O-methyltransferase dimerisation" evidence="5">
    <location>
        <begin position="20"/>
        <end position="106"/>
    </location>
</feature>
<dbReference type="InterPro" id="IPR001077">
    <property type="entry name" value="COMT_C"/>
</dbReference>
<organism evidence="6 7">
    <name type="scientific">Zizania palustris</name>
    <name type="common">Northern wild rice</name>
    <dbReference type="NCBI Taxonomy" id="103762"/>
    <lineage>
        <taxon>Eukaryota</taxon>
        <taxon>Viridiplantae</taxon>
        <taxon>Streptophyta</taxon>
        <taxon>Embryophyta</taxon>
        <taxon>Tracheophyta</taxon>
        <taxon>Spermatophyta</taxon>
        <taxon>Magnoliopsida</taxon>
        <taxon>Liliopsida</taxon>
        <taxon>Poales</taxon>
        <taxon>Poaceae</taxon>
        <taxon>BOP clade</taxon>
        <taxon>Oryzoideae</taxon>
        <taxon>Oryzeae</taxon>
        <taxon>Zizaniinae</taxon>
        <taxon>Zizania</taxon>
    </lineage>
</organism>
<accession>A0A8J5VEJ7</accession>
<proteinExistence type="predicted"/>
<evidence type="ECO:0000256" key="3">
    <source>
        <dbReference type="ARBA" id="ARBA00022691"/>
    </source>
</evidence>
<evidence type="ECO:0000256" key="2">
    <source>
        <dbReference type="ARBA" id="ARBA00022679"/>
    </source>
</evidence>
<dbReference type="InterPro" id="IPR016461">
    <property type="entry name" value="COMT-like"/>
</dbReference>
<dbReference type="Pfam" id="PF08100">
    <property type="entry name" value="Dimerisation"/>
    <property type="match status" value="1"/>
</dbReference>
<reference evidence="6" key="2">
    <citation type="submission" date="2021-02" db="EMBL/GenBank/DDBJ databases">
        <authorList>
            <person name="Kimball J.A."/>
            <person name="Haas M.W."/>
            <person name="Macchietto M."/>
            <person name="Kono T."/>
            <person name="Duquette J."/>
            <person name="Shao M."/>
        </authorList>
    </citation>
    <scope>NUCLEOTIDE SEQUENCE</scope>
    <source>
        <tissue evidence="6">Fresh leaf tissue</tissue>
    </source>
</reference>
<name>A0A8J5VEJ7_ZIZPA</name>
<evidence type="ECO:0000313" key="6">
    <source>
        <dbReference type="EMBL" id="KAG8068027.1"/>
    </source>
</evidence>
<feature type="domain" description="O-methyltransferase C-terminal" evidence="4">
    <location>
        <begin position="131"/>
        <end position="339"/>
    </location>
</feature>
<evidence type="ECO:0000313" key="7">
    <source>
        <dbReference type="Proteomes" id="UP000729402"/>
    </source>
</evidence>
<keyword evidence="7" id="KW-1185">Reference proteome</keyword>
<dbReference type="PANTHER" id="PTHR11746">
    <property type="entry name" value="O-METHYLTRANSFERASE"/>
    <property type="match status" value="1"/>
</dbReference>
<keyword evidence="2" id="KW-0808">Transferase</keyword>
<evidence type="ECO:0000256" key="1">
    <source>
        <dbReference type="ARBA" id="ARBA00022603"/>
    </source>
</evidence>
<dbReference type="Pfam" id="PF00891">
    <property type="entry name" value="Methyltransf_2"/>
    <property type="match status" value="2"/>
</dbReference>
<comment type="caution">
    <text evidence="6">The sequence shown here is derived from an EMBL/GenBank/DDBJ whole genome shotgun (WGS) entry which is preliminary data.</text>
</comment>
<dbReference type="InterPro" id="IPR012967">
    <property type="entry name" value="COMT_dimerisation"/>
</dbReference>
<keyword evidence="3" id="KW-0949">S-adenosyl-L-methionine</keyword>
<dbReference type="OrthoDB" id="757282at2759"/>
<dbReference type="GO" id="GO:0046983">
    <property type="term" value="F:protein dimerization activity"/>
    <property type="evidence" value="ECO:0007669"/>
    <property type="project" value="InterPro"/>
</dbReference>